<dbReference type="InterPro" id="IPR002477">
    <property type="entry name" value="Peptidoglycan-bd-like"/>
</dbReference>
<dbReference type="STRING" id="299262.BWR18_04915"/>
<dbReference type="InterPro" id="IPR009003">
    <property type="entry name" value="Peptidase_S1_PA"/>
</dbReference>
<evidence type="ECO:0000256" key="1">
    <source>
        <dbReference type="SAM" id="MobiDB-lite"/>
    </source>
</evidence>
<evidence type="ECO:0000313" key="3">
    <source>
        <dbReference type="EMBL" id="APX11102.1"/>
    </source>
</evidence>
<dbReference type="InterPro" id="IPR036365">
    <property type="entry name" value="PGBD-like_sf"/>
</dbReference>
<dbReference type="Gene3D" id="2.40.10.120">
    <property type="match status" value="1"/>
</dbReference>
<dbReference type="Pfam" id="PF13365">
    <property type="entry name" value="Trypsin_2"/>
    <property type="match status" value="1"/>
</dbReference>
<evidence type="ECO:0000313" key="4">
    <source>
        <dbReference type="Proteomes" id="UP000186336"/>
    </source>
</evidence>
<dbReference type="EMBL" id="CP019312">
    <property type="protein sequence ID" value="APX11102.1"/>
    <property type="molecule type" value="Genomic_DNA"/>
</dbReference>
<dbReference type="AlphaFoldDB" id="A0A1P8MSV8"/>
<dbReference type="SUPFAM" id="SSF47090">
    <property type="entry name" value="PGBD-like"/>
    <property type="match status" value="1"/>
</dbReference>
<name>A0A1P8MSV8_9RHOB</name>
<gene>
    <name evidence="3" type="ORF">BWR18_04915</name>
</gene>
<keyword evidence="4" id="KW-1185">Reference proteome</keyword>
<dbReference type="Proteomes" id="UP000186336">
    <property type="component" value="Chromosome"/>
</dbReference>
<proteinExistence type="predicted"/>
<reference evidence="3 4" key="1">
    <citation type="submission" date="2017-01" db="EMBL/GenBank/DDBJ databases">
        <title>Complete genome of Tateyamaria omphalii DOK1-4 isolated from seawater in Dokdo.</title>
        <authorList>
            <person name="Kim J.H."/>
            <person name="Chi W.-J."/>
        </authorList>
    </citation>
    <scope>NUCLEOTIDE SEQUENCE [LARGE SCALE GENOMIC DNA]</scope>
    <source>
        <strain evidence="3 4">DOK1-4</strain>
    </source>
</reference>
<protein>
    <submittedName>
        <fullName evidence="3">Peptidoglycan-binding protein</fullName>
    </submittedName>
</protein>
<feature type="region of interest" description="Disordered" evidence="1">
    <location>
        <begin position="116"/>
        <end position="155"/>
    </location>
</feature>
<evidence type="ECO:0000259" key="2">
    <source>
        <dbReference type="Pfam" id="PF01471"/>
    </source>
</evidence>
<dbReference type="SUPFAM" id="SSF50494">
    <property type="entry name" value="Trypsin-like serine proteases"/>
    <property type="match status" value="1"/>
</dbReference>
<accession>A0A1P8MSV8</accession>
<dbReference type="KEGG" id="tom:BWR18_04915"/>
<dbReference type="Gene3D" id="1.10.101.10">
    <property type="entry name" value="PGBD-like superfamily/PGBD"/>
    <property type="match status" value="1"/>
</dbReference>
<dbReference type="PANTHER" id="PTHR43019:SF23">
    <property type="entry name" value="PROTEASE DO-LIKE 5, CHLOROPLASTIC"/>
    <property type="match status" value="1"/>
</dbReference>
<dbReference type="Pfam" id="PF01471">
    <property type="entry name" value="PG_binding_1"/>
    <property type="match status" value="1"/>
</dbReference>
<feature type="domain" description="Peptidoglycan binding-like" evidence="2">
    <location>
        <begin position="155"/>
        <end position="210"/>
    </location>
</feature>
<dbReference type="InterPro" id="IPR036366">
    <property type="entry name" value="PGBDSf"/>
</dbReference>
<sequence>MMLAWVMVLASVVGTAAQEDPVWIQIEAQPNLNAATERARAYAAELPDVNGFALGGGWYGIALGPYARSDAQQVLRVYRSEGVIPRDSYIALSSAFRQQFWPIGANVLNRGVVNAPLPTAPTTPQTPEPTAELPAPEPADETPAQAQRSERQLSRAEREDLQIALQWAGTYQGGIDGAFGRGTRNAMAVWQEREGFDVTGILTTRQRAALLQDYNSVLDGLGLEIVRDDTAGIEMLMPTEIVAFDKYEYPFAHYTATGDLEATILLISQEGDQTTLFGLYDIMQTLDIVPLDGPRTRTERSFTLVGEDATRVSETRVALEDGQIKGFTVVWPAGDEERRTRLMDEMEKSFVRIDGVIPTSASTAEQAIDLVSGLEIRKPRLSRSGFFVDRRGTVLTTVEAVNSCARVTLDSDIEAEVSVLDDARGVAVLKPETLLAPRAVARFAEAQPRLQSEVAAAGFSFEGVLGAPSMTFGTLSDVRGLNGEPDVTRLAMNTLPGDAGGPVLDAGGGVLGMLLPDAQTGRALPDGVRFALDREVLQDVLSQAGMAAAGTNSAAPIDPVDLSEAATGMTVLVSCWD</sequence>
<dbReference type="PANTHER" id="PTHR43019">
    <property type="entry name" value="SERINE ENDOPROTEASE DEGS"/>
    <property type="match status" value="1"/>
</dbReference>
<feature type="compositionally biased region" description="Pro residues" evidence="1">
    <location>
        <begin position="118"/>
        <end position="127"/>
    </location>
</feature>
<organism evidence="3 4">
    <name type="scientific">Tateyamaria omphalii</name>
    <dbReference type="NCBI Taxonomy" id="299262"/>
    <lineage>
        <taxon>Bacteria</taxon>
        <taxon>Pseudomonadati</taxon>
        <taxon>Pseudomonadota</taxon>
        <taxon>Alphaproteobacteria</taxon>
        <taxon>Rhodobacterales</taxon>
        <taxon>Roseobacteraceae</taxon>
        <taxon>Tateyamaria</taxon>
    </lineage>
</organism>